<feature type="domain" description="ABC transporter" evidence="12">
    <location>
        <begin position="841"/>
        <end position="1093"/>
    </location>
</feature>
<feature type="transmembrane region" description="Helical" evidence="11">
    <location>
        <begin position="1300"/>
        <end position="1324"/>
    </location>
</feature>
<evidence type="ECO:0000313" key="14">
    <source>
        <dbReference type="Proteomes" id="UP000235145"/>
    </source>
</evidence>
<dbReference type="InterPro" id="IPR003439">
    <property type="entry name" value="ABC_transporter-like_ATP-bd"/>
</dbReference>
<evidence type="ECO:0000256" key="6">
    <source>
        <dbReference type="ARBA" id="ARBA00022741"/>
    </source>
</evidence>
<dbReference type="SMART" id="SM00382">
    <property type="entry name" value="AAA"/>
    <property type="match status" value="2"/>
</dbReference>
<dbReference type="CDD" id="cd03232">
    <property type="entry name" value="ABCG_PDR_domain2"/>
    <property type="match status" value="1"/>
</dbReference>
<protein>
    <recommendedName>
        <fullName evidence="12">ABC transporter domain-containing protein</fullName>
    </recommendedName>
</protein>
<dbReference type="EMBL" id="NBSK02000001">
    <property type="protein sequence ID" value="KAJ0226033.1"/>
    <property type="molecule type" value="Genomic_DNA"/>
</dbReference>
<comment type="caution">
    <text evidence="13">The sequence shown here is derived from an EMBL/GenBank/DDBJ whole genome shotgun (WGS) entry which is preliminary data.</text>
</comment>
<dbReference type="Gramene" id="rna-gnl|WGS:NBSK|LSAT_1X33901_mrna">
    <property type="protein sequence ID" value="cds-PLY98520.1"/>
    <property type="gene ID" value="gene-LSAT_1X33901"/>
</dbReference>
<dbReference type="GO" id="GO:0005524">
    <property type="term" value="F:ATP binding"/>
    <property type="evidence" value="ECO:0007669"/>
    <property type="project" value="UniProtKB-KW"/>
</dbReference>
<feature type="domain" description="ABC transporter" evidence="12">
    <location>
        <begin position="167"/>
        <end position="440"/>
    </location>
</feature>
<dbReference type="FunFam" id="3.40.50.300:FF:000059">
    <property type="entry name" value="ABC transporter G family member 40"/>
    <property type="match status" value="1"/>
</dbReference>
<keyword evidence="7" id="KW-0067">ATP-binding</keyword>
<dbReference type="SUPFAM" id="SSF52540">
    <property type="entry name" value="P-loop containing nucleoside triphosphate hydrolases"/>
    <property type="match status" value="2"/>
</dbReference>
<keyword evidence="3" id="KW-0813">Transport</keyword>
<dbReference type="PANTHER" id="PTHR48040:SF65">
    <property type="entry name" value="AAA+ ATPASE DOMAIN, PLANT PDR ABC TRANSPORTER ASSOCIATED, ABC TRANSPORTER, G1"/>
    <property type="match status" value="1"/>
</dbReference>
<dbReference type="Gene3D" id="3.40.50.300">
    <property type="entry name" value="P-loop containing nucleotide triphosphate hydrolases"/>
    <property type="match status" value="2"/>
</dbReference>
<evidence type="ECO:0000313" key="13">
    <source>
        <dbReference type="EMBL" id="KAJ0226033.1"/>
    </source>
</evidence>
<comment type="similarity">
    <text evidence="2">Belongs to the ABC transporter superfamily. ABCG family. PDR (TC 3.A.1.205) subfamily.</text>
</comment>
<accession>A0A9R1WL62</accession>
<feature type="transmembrane region" description="Helical" evidence="11">
    <location>
        <begin position="1330"/>
        <end position="1349"/>
    </location>
</feature>
<keyword evidence="14" id="KW-1185">Reference proteome</keyword>
<evidence type="ECO:0000256" key="3">
    <source>
        <dbReference type="ARBA" id="ARBA00022448"/>
    </source>
</evidence>
<organism evidence="13 14">
    <name type="scientific">Lactuca sativa</name>
    <name type="common">Garden lettuce</name>
    <dbReference type="NCBI Taxonomy" id="4236"/>
    <lineage>
        <taxon>Eukaryota</taxon>
        <taxon>Viridiplantae</taxon>
        <taxon>Streptophyta</taxon>
        <taxon>Embryophyta</taxon>
        <taxon>Tracheophyta</taxon>
        <taxon>Spermatophyta</taxon>
        <taxon>Magnoliopsida</taxon>
        <taxon>eudicotyledons</taxon>
        <taxon>Gunneridae</taxon>
        <taxon>Pentapetalae</taxon>
        <taxon>asterids</taxon>
        <taxon>campanulids</taxon>
        <taxon>Asterales</taxon>
        <taxon>Asteraceae</taxon>
        <taxon>Cichorioideae</taxon>
        <taxon>Cichorieae</taxon>
        <taxon>Lactucinae</taxon>
        <taxon>Lactuca</taxon>
    </lineage>
</organism>
<keyword evidence="8 11" id="KW-1133">Transmembrane helix</keyword>
<dbReference type="InterPro" id="IPR027417">
    <property type="entry name" value="P-loop_NTPase"/>
</dbReference>
<reference evidence="13 14" key="1">
    <citation type="journal article" date="2017" name="Nat. Commun.">
        <title>Genome assembly with in vitro proximity ligation data and whole-genome triplication in lettuce.</title>
        <authorList>
            <person name="Reyes-Chin-Wo S."/>
            <person name="Wang Z."/>
            <person name="Yang X."/>
            <person name="Kozik A."/>
            <person name="Arikit S."/>
            <person name="Song C."/>
            <person name="Xia L."/>
            <person name="Froenicke L."/>
            <person name="Lavelle D.O."/>
            <person name="Truco M.J."/>
            <person name="Xia R."/>
            <person name="Zhu S."/>
            <person name="Xu C."/>
            <person name="Xu H."/>
            <person name="Xu X."/>
            <person name="Cox K."/>
            <person name="Korf I."/>
            <person name="Meyers B.C."/>
            <person name="Michelmore R.W."/>
        </authorList>
    </citation>
    <scope>NUCLEOTIDE SEQUENCE [LARGE SCALE GENOMIC DNA]</scope>
    <source>
        <strain evidence="14">cv. Salinas</strain>
        <tissue evidence="13">Seedlings</tissue>
    </source>
</reference>
<keyword evidence="5" id="KW-0677">Repeat</keyword>
<dbReference type="InterPro" id="IPR013581">
    <property type="entry name" value="PDR_assoc"/>
</dbReference>
<dbReference type="Pfam" id="PF08370">
    <property type="entry name" value="PDR_assoc"/>
    <property type="match status" value="1"/>
</dbReference>
<feature type="transmembrane region" description="Helical" evidence="11">
    <location>
        <begin position="536"/>
        <end position="557"/>
    </location>
</feature>
<dbReference type="Pfam" id="PF00005">
    <property type="entry name" value="ABC_tran"/>
    <property type="match status" value="2"/>
</dbReference>
<evidence type="ECO:0000256" key="4">
    <source>
        <dbReference type="ARBA" id="ARBA00022692"/>
    </source>
</evidence>
<dbReference type="InterPro" id="IPR034003">
    <property type="entry name" value="ABCG_PDR_2"/>
</dbReference>
<feature type="transmembrane region" description="Helical" evidence="11">
    <location>
        <begin position="767"/>
        <end position="794"/>
    </location>
</feature>
<feature type="region of interest" description="Disordered" evidence="10">
    <location>
        <begin position="17"/>
        <end position="49"/>
    </location>
</feature>
<dbReference type="Proteomes" id="UP000235145">
    <property type="component" value="Unassembled WGS sequence"/>
</dbReference>
<feature type="transmembrane region" description="Helical" evidence="11">
    <location>
        <begin position="569"/>
        <end position="588"/>
    </location>
</feature>
<gene>
    <name evidence="13" type="ORF">LSAT_V11C100014330</name>
</gene>
<evidence type="ECO:0000256" key="9">
    <source>
        <dbReference type="ARBA" id="ARBA00023136"/>
    </source>
</evidence>
<dbReference type="InterPro" id="IPR013525">
    <property type="entry name" value="ABC2_TM"/>
</dbReference>
<comment type="subcellular location">
    <subcellularLocation>
        <location evidence="1">Membrane</location>
        <topology evidence="1">Multi-pass membrane protein</topology>
    </subcellularLocation>
</comment>
<evidence type="ECO:0000256" key="1">
    <source>
        <dbReference type="ARBA" id="ARBA00004141"/>
    </source>
</evidence>
<dbReference type="GO" id="GO:0009914">
    <property type="term" value="P:hormone transport"/>
    <property type="evidence" value="ECO:0007669"/>
    <property type="project" value="UniProtKB-ARBA"/>
</dbReference>
<dbReference type="InterPro" id="IPR003593">
    <property type="entry name" value="AAA+_ATPase"/>
</dbReference>
<feature type="transmembrane region" description="Helical" evidence="11">
    <location>
        <begin position="1361"/>
        <end position="1380"/>
    </location>
</feature>
<name>A0A9R1WL62_LACSA</name>
<feature type="transmembrane region" description="Helical" evidence="11">
    <location>
        <begin position="1186"/>
        <end position="1205"/>
    </location>
</feature>
<evidence type="ECO:0000256" key="2">
    <source>
        <dbReference type="ARBA" id="ARBA00006012"/>
    </source>
</evidence>
<dbReference type="GO" id="GO:0140359">
    <property type="term" value="F:ABC-type transporter activity"/>
    <property type="evidence" value="ECO:0007669"/>
    <property type="project" value="InterPro"/>
</dbReference>
<dbReference type="PANTHER" id="PTHR48040">
    <property type="entry name" value="PLEIOTROPIC DRUG RESISTANCE PROTEIN 1-LIKE ISOFORM X1"/>
    <property type="match status" value="1"/>
</dbReference>
<evidence type="ECO:0000256" key="10">
    <source>
        <dbReference type="SAM" id="MobiDB-lite"/>
    </source>
</evidence>
<dbReference type="Pfam" id="PF19055">
    <property type="entry name" value="ABC2_membrane_7"/>
    <property type="match status" value="1"/>
</dbReference>
<dbReference type="FunFam" id="3.40.50.300:FF:000179">
    <property type="entry name" value="ABC transporter G family member 34"/>
    <property type="match status" value="1"/>
</dbReference>
<evidence type="ECO:0000256" key="5">
    <source>
        <dbReference type="ARBA" id="ARBA00022737"/>
    </source>
</evidence>
<dbReference type="PROSITE" id="PS50893">
    <property type="entry name" value="ABC_TRANSPORTER_2"/>
    <property type="match status" value="2"/>
</dbReference>
<evidence type="ECO:0000256" key="11">
    <source>
        <dbReference type="SAM" id="Phobius"/>
    </source>
</evidence>
<dbReference type="OrthoDB" id="66620at2759"/>
<feature type="transmembrane region" description="Helical" evidence="11">
    <location>
        <begin position="620"/>
        <end position="642"/>
    </location>
</feature>
<evidence type="ECO:0000256" key="7">
    <source>
        <dbReference type="ARBA" id="ARBA00022840"/>
    </source>
</evidence>
<dbReference type="InterPro" id="IPR029481">
    <property type="entry name" value="ABC_trans_N"/>
</dbReference>
<feature type="transmembrane region" description="Helical" evidence="11">
    <location>
        <begin position="709"/>
        <end position="728"/>
    </location>
</feature>
<feature type="transmembrane region" description="Helical" evidence="11">
    <location>
        <begin position="1273"/>
        <end position="1293"/>
    </location>
</feature>
<sequence length="1437" mass="161908">MHGGDIYKASSSIRLGSLRAPSGRTPSLRSGSTSVWRNSGNDVFSKSSREEDDEEALKWASLEKLPTFDRLRKGLLFGSKGPSNEVDVTDLGFEQRQHLVDRLVKVADEDNEKFLLKLRNRIDRVGIDLPTIEVRFEHLTVEADVNTGSRALPSFINFHIDIFEGLLNLFHLLPNSKKHITILDDVSGVVKPSRMTLLLGPPSSGKTTLLLALAGQLAKEVKSSGKVTYNGHELHEFVPERTSAYISQNDVHIGEMTVRETLAFSARCQGVGSHYEMLAELSRREKDANIKPDPDIDIFMKAAATAGQEASVVTDYTLKLLGLDICADTMVGDQMIRGISGGQKKRVTTGEMIVGPSKVLLMDEISTGLDSSTTFQIVKSLKQMLHILEGTAVISLLQPAPETYDLFDDIILLTDGKIMYHGPRENVLEFFESMGFKCPERKGIADFLQEVTSKKDQKQYWVRRDQAYRFVTAKEFAEAYQSFHVGRKMGEDISTAYDKSKSHPAALTTEKYGLNKKELLKACTDREILLMKRNSFVYFFKIFQLLFMSLITMTVFFRTEMNRNNAEDGALYTGALFFGVVIIMFNGMSEISMTIAKLPVYYKQRDYLFYPSWSYALPSWVIKIPVSFIEAAVWTIFTYYVIGFDPNVSRFFKQYLILLLVNQMSSGLFRFIGALGRNMIVANTFGSFALLLVFALGGFVIVREDVKKWWLWGYWSSPMMYAMNGIAVNEFLGHQWKTPWNNTDTGLNDTTLGKTIITSGGFFAESYWYWIAVAALLGFILVLNLCFGLSLAFLDPFGKSQSNAAQNDSDTEVELSAMTTGDGAPQAKKKGMILPFEPHSITFNDVKYSVDMPQEMKDQGVSEDRLLLLKGVSGAFRPGVLTALMGVSGAGKTTLMDVLAGRKTGGYIEGDVRISGYPKKQETFARISGYCEQNDIHSPHVTVYESLLYSAWLRLANDVDENTRKSFVDEVMDLVELNPLRDALVGLPGVNGLSTEQRKRLTIAVELVANPSIIFMDEPTSGLDARAAAIVMRTVRNTVDTGRTVVCTIHQPSIDIFEAFDELFLMKRGGQELYVGPVGRQSCELIKYFEEIDGISKIKDGYNPATWMLEVSTSAQETALGVDFTEIYRNSDLYKRNKALIAELSVPRPGTKDLYFPTQYSQSFVIQFIACLWKQRWSYWRNPPYTAVRFVFTTFIAIMFGTMFWDLGSKKTTQRDLINAMGSVYAATLFLGIQNSLAVQPVVDVERTVFYRERAAGMYSALSYAFAQVLVEIPYVFAQSAVYSIIVYAMIGFDWTAAKFFWYLFFQFCSLLYMTYYGMMTVAITPNANIAAIIAASFFGIFNLFSGFIIPRPRIPVWWRWYYWGNPLAWTIYGMVASQFGDFDTQLGDETVKGYLDRYFGYKHDFLPAVAGVHIGLIMFFAFIFAYCIRAFNFQKR</sequence>
<keyword evidence="6" id="KW-0547">Nucleotide-binding</keyword>
<feature type="transmembrane region" description="Helical" evidence="11">
    <location>
        <begin position="1406"/>
        <end position="1429"/>
    </location>
</feature>
<evidence type="ECO:0000259" key="12">
    <source>
        <dbReference type="PROSITE" id="PS50893"/>
    </source>
</evidence>
<keyword evidence="9 11" id="KW-0472">Membrane</keyword>
<dbReference type="GO" id="GO:0016887">
    <property type="term" value="F:ATP hydrolysis activity"/>
    <property type="evidence" value="ECO:0007669"/>
    <property type="project" value="InterPro"/>
</dbReference>
<dbReference type="InterPro" id="IPR043926">
    <property type="entry name" value="ABCG_dom"/>
</dbReference>
<keyword evidence="4 11" id="KW-0812">Transmembrane</keyword>
<dbReference type="Pfam" id="PF14510">
    <property type="entry name" value="ABC_trans_N"/>
    <property type="match status" value="1"/>
</dbReference>
<evidence type="ECO:0000256" key="8">
    <source>
        <dbReference type="ARBA" id="ARBA00022989"/>
    </source>
</evidence>
<feature type="compositionally biased region" description="Polar residues" evidence="10">
    <location>
        <begin position="24"/>
        <end position="46"/>
    </location>
</feature>
<proteinExistence type="inferred from homology"/>
<feature type="transmembrane region" description="Helical" evidence="11">
    <location>
        <begin position="679"/>
        <end position="702"/>
    </location>
</feature>
<dbReference type="GO" id="GO:0016020">
    <property type="term" value="C:membrane"/>
    <property type="evidence" value="ECO:0007669"/>
    <property type="project" value="UniProtKB-SubCell"/>
</dbReference>
<dbReference type="GO" id="GO:2000032">
    <property type="term" value="P:regulation of secondary shoot formation"/>
    <property type="evidence" value="ECO:0007669"/>
    <property type="project" value="UniProtKB-ARBA"/>
</dbReference>
<dbReference type="Pfam" id="PF01061">
    <property type="entry name" value="ABC2_membrane"/>
    <property type="match status" value="2"/>
</dbReference>
<feature type="transmembrane region" description="Helical" evidence="11">
    <location>
        <begin position="654"/>
        <end position="673"/>
    </location>
</feature>